<dbReference type="HOGENOM" id="CLU_1098878_0_0_1"/>
<dbReference type="AlphaFoldDB" id="A0A0C9SKV7"/>
<gene>
    <name evidence="1" type="ORF">PLICRDRAFT_57804</name>
</gene>
<dbReference type="OrthoDB" id="2662268at2759"/>
<evidence type="ECO:0000313" key="2">
    <source>
        <dbReference type="Proteomes" id="UP000053263"/>
    </source>
</evidence>
<evidence type="ECO:0000313" key="1">
    <source>
        <dbReference type="EMBL" id="KII84406.1"/>
    </source>
</evidence>
<keyword evidence="2" id="KW-1185">Reference proteome</keyword>
<protein>
    <submittedName>
        <fullName evidence="1">Uncharacterized protein</fullName>
    </submittedName>
</protein>
<dbReference type="Proteomes" id="UP000053263">
    <property type="component" value="Unassembled WGS sequence"/>
</dbReference>
<reference evidence="1 2" key="1">
    <citation type="submission" date="2014-06" db="EMBL/GenBank/DDBJ databases">
        <title>Evolutionary Origins and Diversification of the Mycorrhizal Mutualists.</title>
        <authorList>
            <consortium name="DOE Joint Genome Institute"/>
            <consortium name="Mycorrhizal Genomics Consortium"/>
            <person name="Kohler A."/>
            <person name="Kuo A."/>
            <person name="Nagy L.G."/>
            <person name="Floudas D."/>
            <person name="Copeland A."/>
            <person name="Barry K.W."/>
            <person name="Cichocki N."/>
            <person name="Veneault-Fourrey C."/>
            <person name="LaButti K."/>
            <person name="Lindquist E.A."/>
            <person name="Lipzen A."/>
            <person name="Lundell T."/>
            <person name="Morin E."/>
            <person name="Murat C."/>
            <person name="Riley R."/>
            <person name="Ohm R."/>
            <person name="Sun H."/>
            <person name="Tunlid A."/>
            <person name="Henrissat B."/>
            <person name="Grigoriev I.V."/>
            <person name="Hibbett D.S."/>
            <person name="Martin F."/>
        </authorList>
    </citation>
    <scope>NUCLEOTIDE SEQUENCE [LARGE SCALE GENOMIC DNA]</scope>
    <source>
        <strain evidence="1 2">FD-325 SS-3</strain>
    </source>
</reference>
<organism evidence="1 2">
    <name type="scientific">Plicaturopsis crispa FD-325 SS-3</name>
    <dbReference type="NCBI Taxonomy" id="944288"/>
    <lineage>
        <taxon>Eukaryota</taxon>
        <taxon>Fungi</taxon>
        <taxon>Dikarya</taxon>
        <taxon>Basidiomycota</taxon>
        <taxon>Agaricomycotina</taxon>
        <taxon>Agaricomycetes</taxon>
        <taxon>Agaricomycetidae</taxon>
        <taxon>Amylocorticiales</taxon>
        <taxon>Amylocorticiaceae</taxon>
        <taxon>Plicatura</taxon>
        <taxon>Plicaturopsis crispa</taxon>
    </lineage>
</organism>
<accession>A0A0C9SKV7</accession>
<sequence>MDSTPVPLQLAETYVQCQSTYRVEDATLFYCCNPGQSSGAYYDFLISVLRDRHARRTKLQGIPDTQRPRFIGKGRRKVKNLKETNFFDWWHHRYLQVIVPQMGDQARTMHIYFTSSTERNSMGASMAEMLFYRRGLRAPDEVIMQRTTGCGRETLPLFYLQILWPGYAEWVGVCRPLKRSLTRLEIGYAISKIFNDFIEDKSRRPVREPFSKWRVGPDGYHIDVMRLVSLHSVGADCWQAEVAVVEYGVPSGR</sequence>
<dbReference type="EMBL" id="KN832571">
    <property type="protein sequence ID" value="KII84406.1"/>
    <property type="molecule type" value="Genomic_DNA"/>
</dbReference>
<proteinExistence type="predicted"/>
<name>A0A0C9SKV7_PLICR</name>